<dbReference type="InterPro" id="IPR045875">
    <property type="entry name" value="NTF2"/>
</dbReference>
<sequence>MEAVADQFVKFYYSQFDSARDQLASLYRDHSMLTFEGSQTQGAAAITEKLKSLPFQQVKHQVDTKDVQPTGADGTSLVVQVTGKLLVDDSPAPLQFTQTFTLNPEGGSFYVFNDIFRLVYG</sequence>
<dbReference type="GeneID" id="25263537"/>
<evidence type="ECO:0000256" key="3">
    <source>
        <dbReference type="RuleBase" id="RU369002"/>
    </source>
</evidence>
<comment type="function">
    <text evidence="3">Has a role in nuclear-cytoplasmic transport of proteins and mRNAs.</text>
</comment>
<dbReference type="GO" id="GO:0005737">
    <property type="term" value="C:cytoplasm"/>
    <property type="evidence" value="ECO:0007669"/>
    <property type="project" value="UniProtKB-SubCell"/>
</dbReference>
<dbReference type="InterPro" id="IPR032710">
    <property type="entry name" value="NTF2-like_dom_sf"/>
</dbReference>
<gene>
    <name evidence="5" type="ORF">K437DRAFT_253313</name>
</gene>
<comment type="subcellular location">
    <subcellularLocation>
        <location evidence="3">Cytoplasm</location>
    </subcellularLocation>
    <subcellularLocation>
        <location evidence="3">Nucleus</location>
    </subcellularLocation>
</comment>
<evidence type="ECO:0000313" key="5">
    <source>
        <dbReference type="EMBL" id="KDN53288.1"/>
    </source>
</evidence>
<dbReference type="InterPro" id="IPR002075">
    <property type="entry name" value="NTF2_dom"/>
</dbReference>
<dbReference type="PANTHER" id="PTHR12612">
    <property type="entry name" value="NUCLEAR TRANSPORT FACTOR 2"/>
    <property type="match status" value="1"/>
</dbReference>
<accession>A0A066WL36</accession>
<dbReference type="Gene3D" id="3.10.450.50">
    <property type="match status" value="1"/>
</dbReference>
<reference evidence="5 6" key="1">
    <citation type="submission" date="2014-05" db="EMBL/GenBank/DDBJ databases">
        <title>Draft genome sequence of a rare smut relative, Tilletiaria anomala UBC 951.</title>
        <authorList>
            <consortium name="DOE Joint Genome Institute"/>
            <person name="Toome M."/>
            <person name="Kuo A."/>
            <person name="Henrissat B."/>
            <person name="Lipzen A."/>
            <person name="Tritt A."/>
            <person name="Yoshinaga Y."/>
            <person name="Zane M."/>
            <person name="Barry K."/>
            <person name="Grigoriev I.V."/>
            <person name="Spatafora J.W."/>
            <person name="Aimea M.C."/>
        </authorList>
    </citation>
    <scope>NUCLEOTIDE SEQUENCE [LARGE SCALE GENOMIC DNA]</scope>
    <source>
        <strain evidence="5 6">UBC 951</strain>
    </source>
</reference>
<evidence type="ECO:0000313" key="6">
    <source>
        <dbReference type="Proteomes" id="UP000027361"/>
    </source>
</evidence>
<dbReference type="Pfam" id="PF02136">
    <property type="entry name" value="NTF2"/>
    <property type="match status" value="1"/>
</dbReference>
<organism evidence="5 6">
    <name type="scientific">Tilletiaria anomala (strain ATCC 24038 / CBS 436.72 / UBC 951)</name>
    <dbReference type="NCBI Taxonomy" id="1037660"/>
    <lineage>
        <taxon>Eukaryota</taxon>
        <taxon>Fungi</taxon>
        <taxon>Dikarya</taxon>
        <taxon>Basidiomycota</taxon>
        <taxon>Ustilaginomycotina</taxon>
        <taxon>Exobasidiomycetes</taxon>
        <taxon>Georgefischeriales</taxon>
        <taxon>Tilletiariaceae</taxon>
        <taxon>Tilletiaria</taxon>
    </lineage>
</organism>
<dbReference type="STRING" id="1037660.A0A066WL36"/>
<name>A0A066WL36_TILAU</name>
<keyword evidence="3" id="KW-0653">Protein transport</keyword>
<dbReference type="GO" id="GO:0005635">
    <property type="term" value="C:nuclear envelope"/>
    <property type="evidence" value="ECO:0007669"/>
    <property type="project" value="UniProtKB-ARBA"/>
</dbReference>
<keyword evidence="3" id="KW-0813">Transport</keyword>
<dbReference type="EMBL" id="JMSN01000003">
    <property type="protein sequence ID" value="KDN53288.1"/>
    <property type="molecule type" value="Genomic_DNA"/>
</dbReference>
<feature type="domain" description="NTF2" evidence="4">
    <location>
        <begin position="4"/>
        <end position="118"/>
    </location>
</feature>
<evidence type="ECO:0000256" key="2">
    <source>
        <dbReference type="ARBA" id="ARBA00026247"/>
    </source>
</evidence>
<dbReference type="RefSeq" id="XP_013246127.1">
    <property type="nucleotide sequence ID" value="XM_013390673.1"/>
</dbReference>
<evidence type="ECO:0000259" key="4">
    <source>
        <dbReference type="PROSITE" id="PS50177"/>
    </source>
</evidence>
<comment type="caution">
    <text evidence="5">The sequence shown here is derived from an EMBL/GenBank/DDBJ whole genome shotgun (WGS) entry which is preliminary data.</text>
</comment>
<dbReference type="Proteomes" id="UP000027361">
    <property type="component" value="Unassembled WGS sequence"/>
</dbReference>
<evidence type="ECO:0000256" key="1">
    <source>
        <dbReference type="ARBA" id="ARBA00022490"/>
    </source>
</evidence>
<keyword evidence="6" id="KW-1185">Reference proteome</keyword>
<dbReference type="FunCoup" id="A0A066WL36">
    <property type="interactions" value="624"/>
</dbReference>
<protein>
    <recommendedName>
        <fullName evidence="2 3">Nuclear transport factor 2</fullName>
        <shortName evidence="3">NTF-2</shortName>
    </recommendedName>
</protein>
<dbReference type="PROSITE" id="PS50177">
    <property type="entry name" value="NTF2_DOMAIN"/>
    <property type="match status" value="1"/>
</dbReference>
<dbReference type="InParanoid" id="A0A066WL36"/>
<dbReference type="GO" id="GO:0051028">
    <property type="term" value="P:mRNA transport"/>
    <property type="evidence" value="ECO:0007669"/>
    <property type="project" value="UniProtKB-UniRule"/>
</dbReference>
<dbReference type="CDD" id="cd00780">
    <property type="entry name" value="NTF2"/>
    <property type="match status" value="1"/>
</dbReference>
<dbReference type="InterPro" id="IPR018222">
    <property type="entry name" value="Nuclear_transport_factor_2_euk"/>
</dbReference>
<keyword evidence="1 3" id="KW-0963">Cytoplasm</keyword>
<dbReference type="AlphaFoldDB" id="A0A066WL36"/>
<dbReference type="HOGENOM" id="CLU_131642_0_0_1"/>
<dbReference type="OMA" id="QFVEYYY"/>
<dbReference type="OrthoDB" id="6507044at2759"/>
<proteinExistence type="predicted"/>
<keyword evidence="3" id="KW-0539">Nucleus</keyword>
<dbReference type="SUPFAM" id="SSF54427">
    <property type="entry name" value="NTF2-like"/>
    <property type="match status" value="1"/>
</dbReference>
<dbReference type="GO" id="GO:0006606">
    <property type="term" value="P:protein import into nucleus"/>
    <property type="evidence" value="ECO:0007669"/>
    <property type="project" value="UniProtKB-ARBA"/>
</dbReference>
<dbReference type="FunFam" id="3.10.450.50:FF:000005">
    <property type="entry name" value="Nuclear transport factor 2"/>
    <property type="match status" value="1"/>
</dbReference>